<protein>
    <recommendedName>
        <fullName evidence="1">Cucumopine synthase C-terminal helical bundle domain-containing protein</fullName>
    </recommendedName>
</protein>
<dbReference type="InterPro" id="IPR040602">
    <property type="entry name" value="Cucumopine_C"/>
</dbReference>
<comment type="caution">
    <text evidence="2">The sequence shown here is derived from an EMBL/GenBank/DDBJ whole genome shotgun (WGS) entry which is preliminary data.</text>
</comment>
<dbReference type="Pfam" id="PF18631">
    <property type="entry name" value="Cucumopine_C"/>
    <property type="match status" value="1"/>
</dbReference>
<sequence length="319" mass="35776">MTTTPTATIEARAWSELRSLTAHLLAREPEEIHALRTGALPHRPGSYGQYFTAWDLANGILRDYSMNLYQALRMVARREIGVDSALAVLRSWVPMYGEFLRYSGFERLADHARLMVESGVRDHRGLVAELSALVAYVNRLTAWSHHYFPWHVGEAYRYDAAPPDVMAQTLPAACDEGSSVRTPVRLRWEPLGVEVVAEICRDLNERLCGDFLAALPFTVLQDHAVVTGESMYAWTPLVSVAPTPVTERIRDAPVGRLRFSQATGNKLVVQYGPTTETLHAPVLGRVVAEDIDALRKVGRAAWDSTFRTKEHVWLTVERI</sequence>
<dbReference type="Gene3D" id="2.40.100.20">
    <property type="match status" value="1"/>
</dbReference>
<dbReference type="RefSeq" id="WP_071379135.1">
    <property type="nucleotide sequence ID" value="NZ_MLYO01000010.1"/>
</dbReference>
<name>A0A1S2QPG1_9ACTN</name>
<evidence type="ECO:0000313" key="3">
    <source>
        <dbReference type="Proteomes" id="UP000179642"/>
    </source>
</evidence>
<proteinExistence type="predicted"/>
<evidence type="ECO:0000313" key="2">
    <source>
        <dbReference type="EMBL" id="OIK07491.1"/>
    </source>
</evidence>
<keyword evidence="3" id="KW-1185">Reference proteome</keyword>
<gene>
    <name evidence="2" type="ORF">BIV23_02970</name>
</gene>
<feature type="domain" description="Cucumopine synthase C-terminal helical bundle" evidence="1">
    <location>
        <begin position="24"/>
        <end position="146"/>
    </location>
</feature>
<dbReference type="AlphaFoldDB" id="A0A1S2QPG1"/>
<reference evidence="2 3" key="1">
    <citation type="submission" date="2016-10" db="EMBL/GenBank/DDBJ databases">
        <title>Genome sequence of Streptomyces sp. MUSC 1.</title>
        <authorList>
            <person name="Lee L.-H."/>
            <person name="Ser H.-L."/>
            <person name="Law J.W.-F."/>
        </authorList>
    </citation>
    <scope>NUCLEOTIDE SEQUENCE [LARGE SCALE GENOMIC DNA]</scope>
    <source>
        <strain evidence="2 3">MUSC 1</strain>
    </source>
</reference>
<dbReference type="Proteomes" id="UP000179642">
    <property type="component" value="Unassembled WGS sequence"/>
</dbReference>
<dbReference type="EMBL" id="MLYO01000010">
    <property type="protein sequence ID" value="OIK07491.1"/>
    <property type="molecule type" value="Genomic_DNA"/>
</dbReference>
<accession>A0A1S2QPG1</accession>
<dbReference type="OrthoDB" id="1971562at2"/>
<evidence type="ECO:0000259" key="1">
    <source>
        <dbReference type="Pfam" id="PF18631"/>
    </source>
</evidence>
<organism evidence="2 3">
    <name type="scientific">Streptomyces monashensis</name>
    <dbReference type="NCBI Taxonomy" id="1678012"/>
    <lineage>
        <taxon>Bacteria</taxon>
        <taxon>Bacillati</taxon>
        <taxon>Actinomycetota</taxon>
        <taxon>Actinomycetes</taxon>
        <taxon>Kitasatosporales</taxon>
        <taxon>Streptomycetaceae</taxon>
        <taxon>Streptomyces</taxon>
    </lineage>
</organism>